<dbReference type="PATRIC" id="fig|1086011.3.peg.2212"/>
<comment type="similarity">
    <text evidence="1">Belongs to the 4-hydroxybenzoyl-CoA thioesterase family.</text>
</comment>
<dbReference type="PANTHER" id="PTHR31793:SF27">
    <property type="entry name" value="NOVEL THIOESTERASE SUPERFAMILY DOMAIN AND SAPOSIN A-TYPE DOMAIN CONTAINING PROTEIN (0610012H03RIK)"/>
    <property type="match status" value="1"/>
</dbReference>
<dbReference type="SUPFAM" id="SSF54637">
    <property type="entry name" value="Thioesterase/thiol ester dehydrase-isomerase"/>
    <property type="match status" value="1"/>
</dbReference>
<name>H7FS41_FLAFP</name>
<keyword evidence="4" id="KW-1185">Reference proteome</keyword>
<protein>
    <submittedName>
        <fullName evidence="3">4-hydroxybenzoyl-CoA thioesterase</fullName>
    </submittedName>
</protein>
<gene>
    <name evidence="3" type="ORF">HJ01_02260</name>
</gene>
<dbReference type="Pfam" id="PF13279">
    <property type="entry name" value="4HBT_2"/>
    <property type="match status" value="1"/>
</dbReference>
<evidence type="ECO:0000313" key="3">
    <source>
        <dbReference type="EMBL" id="EIA08538.1"/>
    </source>
</evidence>
<dbReference type="CDD" id="cd00586">
    <property type="entry name" value="4HBT"/>
    <property type="match status" value="1"/>
</dbReference>
<dbReference type="RefSeq" id="WP_007138437.1">
    <property type="nucleotide sequence ID" value="NZ_AHKF01000018.1"/>
</dbReference>
<comment type="caution">
    <text evidence="3">The sequence shown here is derived from an EMBL/GenBank/DDBJ whole genome shotgun (WGS) entry which is preliminary data.</text>
</comment>
<sequence>MKDLLKEQLKEYKVISTAKVQWGDMDAMQHVNNVVYVKWGEMARIDYFTRLGVFSLEKKQSTFAPILGFQSVKYIVPVVYPDTIHIGTKMEEIKDDRLVLKSFYYSENKGKLVAIKTQEVIPFDYKTQNKIPVPEELIVEINNLEGL</sequence>
<reference evidence="3 4" key="1">
    <citation type="journal article" date="2014" name="Acta Crystallogr. D">
        <title>Structure-based characterization and antifreeze properties of a hyperactive ice-binding protein from the Antarctic bacterium Flavobacterium frigoris PS1.</title>
        <authorList>
            <person name="Do H."/>
            <person name="Kim S.J."/>
            <person name="Kim H.J."/>
            <person name="Lee J.H."/>
        </authorList>
    </citation>
    <scope>NUCLEOTIDE SEQUENCE [LARGE SCALE GENOMIC DNA]</scope>
    <source>
        <strain evidence="3 4">PS1</strain>
    </source>
</reference>
<accession>H7FS41</accession>
<proteinExistence type="inferred from homology"/>
<dbReference type="InterPro" id="IPR029069">
    <property type="entry name" value="HotDog_dom_sf"/>
</dbReference>
<dbReference type="PANTHER" id="PTHR31793">
    <property type="entry name" value="4-HYDROXYBENZOYL-COA THIOESTERASE FAMILY MEMBER"/>
    <property type="match status" value="1"/>
</dbReference>
<keyword evidence="2" id="KW-0378">Hydrolase</keyword>
<evidence type="ECO:0000256" key="2">
    <source>
        <dbReference type="ARBA" id="ARBA00022801"/>
    </source>
</evidence>
<organism evidence="3 4">
    <name type="scientific">Flavobacterium frigoris (strain PS1)</name>
    <dbReference type="NCBI Taxonomy" id="1086011"/>
    <lineage>
        <taxon>Bacteria</taxon>
        <taxon>Pseudomonadati</taxon>
        <taxon>Bacteroidota</taxon>
        <taxon>Flavobacteriia</taxon>
        <taxon>Flavobacteriales</taxon>
        <taxon>Flavobacteriaceae</taxon>
        <taxon>Flavobacterium</taxon>
    </lineage>
</organism>
<evidence type="ECO:0000256" key="1">
    <source>
        <dbReference type="ARBA" id="ARBA00005953"/>
    </source>
</evidence>
<dbReference type="Gene3D" id="3.10.129.10">
    <property type="entry name" value="Hotdog Thioesterase"/>
    <property type="match status" value="1"/>
</dbReference>
<dbReference type="STRING" id="1086011.HJ01_02260"/>
<dbReference type="eggNOG" id="COG0824">
    <property type="taxonomic scope" value="Bacteria"/>
</dbReference>
<dbReference type="EMBL" id="AHKF01000018">
    <property type="protein sequence ID" value="EIA08538.1"/>
    <property type="molecule type" value="Genomic_DNA"/>
</dbReference>
<dbReference type="InterPro" id="IPR050563">
    <property type="entry name" value="4-hydroxybenzoyl-CoA_TE"/>
</dbReference>
<dbReference type="GO" id="GO:0047617">
    <property type="term" value="F:fatty acyl-CoA hydrolase activity"/>
    <property type="evidence" value="ECO:0007669"/>
    <property type="project" value="TreeGrafter"/>
</dbReference>
<dbReference type="AlphaFoldDB" id="H7FS41"/>
<dbReference type="Proteomes" id="UP000005566">
    <property type="component" value="Unassembled WGS sequence"/>
</dbReference>
<evidence type="ECO:0000313" key="4">
    <source>
        <dbReference type="Proteomes" id="UP000005566"/>
    </source>
</evidence>